<reference evidence="1 2" key="1">
    <citation type="submission" date="2021-07" db="EMBL/GenBank/DDBJ databases">
        <authorList>
            <person name="Palmer J.M."/>
        </authorList>
    </citation>
    <scope>NUCLEOTIDE SEQUENCE [LARGE SCALE GENOMIC DNA]</scope>
    <source>
        <strain evidence="1 2">AT_MEX2019</strain>
        <tissue evidence="1">Muscle</tissue>
    </source>
</reference>
<protein>
    <submittedName>
        <fullName evidence="1">Uncharacterized protein</fullName>
    </submittedName>
</protein>
<proteinExistence type="predicted"/>
<comment type="caution">
    <text evidence="1">The sequence shown here is derived from an EMBL/GenBank/DDBJ whole genome shotgun (WGS) entry which is preliminary data.</text>
</comment>
<name>A0ABU7ANJ5_9TELE</name>
<accession>A0ABU7ANJ5</accession>
<gene>
    <name evidence="1" type="ORF">ATANTOWER_011096</name>
</gene>
<dbReference type="Proteomes" id="UP001345963">
    <property type="component" value="Unassembled WGS sequence"/>
</dbReference>
<evidence type="ECO:0000313" key="2">
    <source>
        <dbReference type="Proteomes" id="UP001345963"/>
    </source>
</evidence>
<sequence>MKQSEVHLRHTASSNLIRTIFPPAITLFLVPVSKGRDTGSSLLHSFHLSEEQYDTEGSSGQTCGFGHRKL</sequence>
<evidence type="ECO:0000313" key="1">
    <source>
        <dbReference type="EMBL" id="MED6239782.1"/>
    </source>
</evidence>
<dbReference type="EMBL" id="JAHUTI010022096">
    <property type="protein sequence ID" value="MED6239782.1"/>
    <property type="molecule type" value="Genomic_DNA"/>
</dbReference>
<keyword evidence="2" id="KW-1185">Reference proteome</keyword>
<organism evidence="1 2">
    <name type="scientific">Ataeniobius toweri</name>
    <dbReference type="NCBI Taxonomy" id="208326"/>
    <lineage>
        <taxon>Eukaryota</taxon>
        <taxon>Metazoa</taxon>
        <taxon>Chordata</taxon>
        <taxon>Craniata</taxon>
        <taxon>Vertebrata</taxon>
        <taxon>Euteleostomi</taxon>
        <taxon>Actinopterygii</taxon>
        <taxon>Neopterygii</taxon>
        <taxon>Teleostei</taxon>
        <taxon>Neoteleostei</taxon>
        <taxon>Acanthomorphata</taxon>
        <taxon>Ovalentaria</taxon>
        <taxon>Atherinomorphae</taxon>
        <taxon>Cyprinodontiformes</taxon>
        <taxon>Goodeidae</taxon>
        <taxon>Ataeniobius</taxon>
    </lineage>
</organism>